<evidence type="ECO:0000313" key="3">
    <source>
        <dbReference type="Proteomes" id="UP000215509"/>
    </source>
</evidence>
<dbReference type="OrthoDB" id="1653819at2"/>
<evidence type="ECO:0000256" key="1">
    <source>
        <dbReference type="SAM" id="Phobius"/>
    </source>
</evidence>
<feature type="transmembrane region" description="Helical" evidence="1">
    <location>
        <begin position="120"/>
        <end position="143"/>
    </location>
</feature>
<evidence type="ECO:0000313" key="2">
    <source>
        <dbReference type="EMBL" id="OXM82594.1"/>
    </source>
</evidence>
<dbReference type="Proteomes" id="UP000215509">
    <property type="component" value="Unassembled WGS sequence"/>
</dbReference>
<dbReference type="AlphaFoldDB" id="A0A229UGS6"/>
<dbReference type="InterPro" id="IPR019074">
    <property type="entry name" value="YabQ"/>
</dbReference>
<sequence length="189" mass="22139">MTLQVQFVTMGMMFLGGLSLGGLFDLYRVLAGQLKAPRYAYYLLDVFFWIVGTLLVFKLLYESNLGQVRMFIFIGLLAGVLLYFLIFSATVIQIILWLIRFTKAAIRVIKRIVEIFVITPVIWLYRAVVIFLGFLLAIAIFLYKVMLQLLYPVWRLLIWLIRPLGRWLHIPVWVKKSGQTIATWLRRLF</sequence>
<proteinExistence type="predicted"/>
<feature type="transmembrane region" description="Helical" evidence="1">
    <location>
        <begin position="6"/>
        <end position="27"/>
    </location>
</feature>
<protein>
    <submittedName>
        <fullName evidence="2">Spore cortex biosynthesis protein YabQ</fullName>
    </submittedName>
</protein>
<dbReference type="EMBL" id="NMQW01000061">
    <property type="protein sequence ID" value="OXM82594.1"/>
    <property type="molecule type" value="Genomic_DNA"/>
</dbReference>
<comment type="caution">
    <text evidence="2">The sequence shown here is derived from an EMBL/GenBank/DDBJ whole genome shotgun (WGS) entry which is preliminary data.</text>
</comment>
<reference evidence="2 3" key="1">
    <citation type="submission" date="2017-07" db="EMBL/GenBank/DDBJ databases">
        <title>Genome sequencing and assembly of Paenibacillus rigui.</title>
        <authorList>
            <person name="Mayilraj S."/>
        </authorList>
    </citation>
    <scope>NUCLEOTIDE SEQUENCE [LARGE SCALE GENOMIC DNA]</scope>
    <source>
        <strain evidence="2 3">JCM 16352</strain>
    </source>
</reference>
<dbReference type="RefSeq" id="WP_094018544.1">
    <property type="nucleotide sequence ID" value="NZ_NMQW01000061.1"/>
</dbReference>
<name>A0A229UGS6_9BACL</name>
<keyword evidence="1" id="KW-0812">Transmembrane</keyword>
<keyword evidence="1" id="KW-1133">Transmembrane helix</keyword>
<keyword evidence="3" id="KW-1185">Reference proteome</keyword>
<feature type="transmembrane region" description="Helical" evidence="1">
    <location>
        <begin position="72"/>
        <end position="99"/>
    </location>
</feature>
<accession>A0A229UGS6</accession>
<dbReference type="NCBIfam" id="TIGR02893">
    <property type="entry name" value="spore_yabQ"/>
    <property type="match status" value="1"/>
</dbReference>
<feature type="transmembrane region" description="Helical" evidence="1">
    <location>
        <begin position="39"/>
        <end position="60"/>
    </location>
</feature>
<gene>
    <name evidence="2" type="primary">yabQ</name>
    <name evidence="2" type="ORF">CF651_30000</name>
</gene>
<keyword evidence="1" id="KW-0472">Membrane</keyword>
<dbReference type="Pfam" id="PF09578">
    <property type="entry name" value="Spore_YabQ"/>
    <property type="match status" value="1"/>
</dbReference>
<organism evidence="2 3">
    <name type="scientific">Paenibacillus rigui</name>
    <dbReference type="NCBI Taxonomy" id="554312"/>
    <lineage>
        <taxon>Bacteria</taxon>
        <taxon>Bacillati</taxon>
        <taxon>Bacillota</taxon>
        <taxon>Bacilli</taxon>
        <taxon>Bacillales</taxon>
        <taxon>Paenibacillaceae</taxon>
        <taxon>Paenibacillus</taxon>
    </lineage>
</organism>